<dbReference type="InterPro" id="IPR037523">
    <property type="entry name" value="VOC_core"/>
</dbReference>
<protein>
    <submittedName>
        <fullName evidence="3">VOC family protein</fullName>
    </submittedName>
</protein>
<gene>
    <name evidence="3" type="ORF">ACFFQA_19550</name>
</gene>
<dbReference type="PANTHER" id="PTHR43048:SF3">
    <property type="entry name" value="METHYLMALONYL-COA EPIMERASE, MITOCHONDRIAL"/>
    <property type="match status" value="1"/>
</dbReference>
<proteinExistence type="predicted"/>
<feature type="domain" description="VOC" evidence="2">
    <location>
        <begin position="4"/>
        <end position="136"/>
    </location>
</feature>
<evidence type="ECO:0000313" key="3">
    <source>
        <dbReference type="EMBL" id="MFB9906138.1"/>
    </source>
</evidence>
<accession>A0ABV5ZZ51</accession>
<dbReference type="SUPFAM" id="SSF54593">
    <property type="entry name" value="Glyoxalase/Bleomycin resistance protein/Dihydroxybiphenyl dioxygenase"/>
    <property type="match status" value="1"/>
</dbReference>
<comment type="caution">
    <text evidence="3">The sequence shown here is derived from an EMBL/GenBank/DDBJ whole genome shotgun (WGS) entry which is preliminary data.</text>
</comment>
<evidence type="ECO:0000259" key="2">
    <source>
        <dbReference type="PROSITE" id="PS51819"/>
    </source>
</evidence>
<dbReference type="InterPro" id="IPR051785">
    <property type="entry name" value="MMCE/EMCE_epimerase"/>
</dbReference>
<evidence type="ECO:0000313" key="4">
    <source>
        <dbReference type="Proteomes" id="UP001589693"/>
    </source>
</evidence>
<keyword evidence="1" id="KW-0479">Metal-binding</keyword>
<dbReference type="Gene3D" id="3.10.180.10">
    <property type="entry name" value="2,3-Dihydroxybiphenyl 1,2-Dioxygenase, domain 1"/>
    <property type="match status" value="1"/>
</dbReference>
<sequence>MILGIDHVGVAVKDPEAAGKLLTALGMAQGETGTADEYGVACEFWGLSGKPDEVAVELVSPTREDSSVQSQLAKKGPGAYHIALEVDDIAAEMTRLRSQGFVQLDAEPCAGAREGMRVAFFYLGRAAGFLIELVQYDTPRRTTS</sequence>
<dbReference type="PANTHER" id="PTHR43048">
    <property type="entry name" value="METHYLMALONYL-COA EPIMERASE"/>
    <property type="match status" value="1"/>
</dbReference>
<dbReference type="Pfam" id="PF13669">
    <property type="entry name" value="Glyoxalase_4"/>
    <property type="match status" value="1"/>
</dbReference>
<dbReference type="RefSeq" id="WP_377853952.1">
    <property type="nucleotide sequence ID" value="NZ_JBHLZU010000018.1"/>
</dbReference>
<reference evidence="3 4" key="1">
    <citation type="submission" date="2024-09" db="EMBL/GenBank/DDBJ databases">
        <authorList>
            <person name="Sun Q."/>
            <person name="Mori K."/>
        </authorList>
    </citation>
    <scope>NUCLEOTIDE SEQUENCE [LARGE SCALE GENOMIC DNA]</scope>
    <source>
        <strain evidence="3 4">TBRC 7907</strain>
    </source>
</reference>
<name>A0ABV5ZZ51_9PSEU</name>
<dbReference type="Proteomes" id="UP001589693">
    <property type="component" value="Unassembled WGS sequence"/>
</dbReference>
<organism evidence="3 4">
    <name type="scientific">Allokutzneria oryzae</name>
    <dbReference type="NCBI Taxonomy" id="1378989"/>
    <lineage>
        <taxon>Bacteria</taxon>
        <taxon>Bacillati</taxon>
        <taxon>Actinomycetota</taxon>
        <taxon>Actinomycetes</taxon>
        <taxon>Pseudonocardiales</taxon>
        <taxon>Pseudonocardiaceae</taxon>
        <taxon>Allokutzneria</taxon>
    </lineage>
</organism>
<keyword evidence="4" id="KW-1185">Reference proteome</keyword>
<dbReference type="EMBL" id="JBHLZU010000018">
    <property type="protein sequence ID" value="MFB9906138.1"/>
    <property type="molecule type" value="Genomic_DNA"/>
</dbReference>
<dbReference type="InterPro" id="IPR029068">
    <property type="entry name" value="Glyas_Bleomycin-R_OHBP_Dase"/>
</dbReference>
<evidence type="ECO:0000256" key="1">
    <source>
        <dbReference type="ARBA" id="ARBA00022723"/>
    </source>
</evidence>
<dbReference type="PROSITE" id="PS51819">
    <property type="entry name" value="VOC"/>
    <property type="match status" value="1"/>
</dbReference>